<feature type="compositionally biased region" description="Low complexity" evidence="1">
    <location>
        <begin position="130"/>
        <end position="147"/>
    </location>
</feature>
<reference evidence="2 3" key="1">
    <citation type="submission" date="2018-02" db="EMBL/GenBank/DDBJ databases">
        <title>The genomes of Aspergillus section Nigri reveals drivers in fungal speciation.</title>
        <authorList>
            <consortium name="DOE Joint Genome Institute"/>
            <person name="Vesth T.C."/>
            <person name="Nybo J."/>
            <person name="Theobald S."/>
            <person name="Brandl J."/>
            <person name="Frisvad J.C."/>
            <person name="Nielsen K.F."/>
            <person name="Lyhne E.K."/>
            <person name="Kogle M.E."/>
            <person name="Kuo A."/>
            <person name="Riley R."/>
            <person name="Clum A."/>
            <person name="Nolan M."/>
            <person name="Lipzen A."/>
            <person name="Salamov A."/>
            <person name="Henrissat B."/>
            <person name="Wiebenga A."/>
            <person name="De vries R.P."/>
            <person name="Grigoriev I.V."/>
            <person name="Mortensen U.H."/>
            <person name="Andersen M.R."/>
            <person name="Baker S.E."/>
        </authorList>
    </citation>
    <scope>NUCLEOTIDE SEQUENCE [LARGE SCALE GENOMIC DNA]</scope>
    <source>
        <strain evidence="2 3">CBS 101889</strain>
    </source>
</reference>
<gene>
    <name evidence="2" type="ORF">BO97DRAFT_461337</name>
</gene>
<accession>A0A395I729</accession>
<evidence type="ECO:0000313" key="3">
    <source>
        <dbReference type="Proteomes" id="UP000248961"/>
    </source>
</evidence>
<evidence type="ECO:0000256" key="1">
    <source>
        <dbReference type="SAM" id="MobiDB-lite"/>
    </source>
</evidence>
<dbReference type="RefSeq" id="XP_025554753.1">
    <property type="nucleotide sequence ID" value="XM_025699364.1"/>
</dbReference>
<proteinExistence type="predicted"/>
<dbReference type="VEuPathDB" id="FungiDB:BO97DRAFT_461337"/>
<feature type="region of interest" description="Disordered" evidence="1">
    <location>
        <begin position="116"/>
        <end position="149"/>
    </location>
</feature>
<evidence type="ECO:0000313" key="2">
    <source>
        <dbReference type="EMBL" id="RAL15599.1"/>
    </source>
</evidence>
<organism evidence="2 3">
    <name type="scientific">Aspergillus homomorphus (strain CBS 101889)</name>
    <dbReference type="NCBI Taxonomy" id="1450537"/>
    <lineage>
        <taxon>Eukaryota</taxon>
        <taxon>Fungi</taxon>
        <taxon>Dikarya</taxon>
        <taxon>Ascomycota</taxon>
        <taxon>Pezizomycotina</taxon>
        <taxon>Eurotiomycetes</taxon>
        <taxon>Eurotiomycetidae</taxon>
        <taxon>Eurotiales</taxon>
        <taxon>Aspergillaceae</taxon>
        <taxon>Aspergillus</taxon>
        <taxon>Aspergillus subgen. Circumdati</taxon>
    </lineage>
</organism>
<dbReference type="EMBL" id="KZ824271">
    <property type="protein sequence ID" value="RAL15599.1"/>
    <property type="molecule type" value="Genomic_DNA"/>
</dbReference>
<dbReference type="Proteomes" id="UP000248961">
    <property type="component" value="Unassembled WGS sequence"/>
</dbReference>
<protein>
    <submittedName>
        <fullName evidence="2">Uncharacterized protein</fullName>
    </submittedName>
</protein>
<name>A0A395I729_ASPHC</name>
<keyword evidence="3" id="KW-1185">Reference proteome</keyword>
<sequence length="242" mass="26589">MSVERDADINTQKWCPYAAGLPIYFRERSSYVDCAVSGRRSRRKARRLKSQDNSHEWLDNAWGIGLAPHSNGPGGRGAGNSRGVTGLVTTMVLARTRMVGCARSLERRWSRKVAALGSRSGLRSKEKQTAETAPTTSASPSRPTCSPDWVQIPRNWGKSLRPDGLAAECHEVKPFEGLRSGQDALGCKYPLGQIFKLQGRPTAPSPKRSGVIAGDSWAMRDRDRIIILPPCPRKIELSLTGH</sequence>
<dbReference type="GeneID" id="37203653"/>
<dbReference type="AlphaFoldDB" id="A0A395I729"/>